<dbReference type="EMBL" id="LN727218">
    <property type="protein sequence ID" value="CEP11947.1"/>
    <property type="molecule type" value="Genomic_DNA"/>
</dbReference>
<evidence type="ECO:0000259" key="2">
    <source>
        <dbReference type="Pfam" id="PF13358"/>
    </source>
</evidence>
<sequence length="279" mass="32144">MSVRAAALQLQIKPRTAQYWVQQDQKEPKDQIVKNVGGTFTVLDEITASLMEQFANLDIKKSALHDFMTNPEKIEERHAWVTKWLQTDMDYLSNCVFVDEAAFHINMKRAETRAMTTTILGAISPFGVVKRFGATSKGNGSIQTRKTAGSSRTVDKATSKRGTVTGHYFNFLSSTMDVLDRHEMFKDNYIVMDNAPIHQHENIRKHIETRGYRCIYLPPYSPELNPIEQCWFICKSKLKREPLLEEETLTIRIQMACNQILIGKYYIAKFDNCLNRRPI</sequence>
<proteinExistence type="predicted"/>
<dbReference type="STRING" id="35722.A0A0B7N3K0"/>
<feature type="region of interest" description="Disordered" evidence="1">
    <location>
        <begin position="137"/>
        <end position="157"/>
    </location>
</feature>
<evidence type="ECO:0000313" key="3">
    <source>
        <dbReference type="EMBL" id="CEP11947.1"/>
    </source>
</evidence>
<protein>
    <recommendedName>
        <fullName evidence="2">Tc1-like transposase DDE domain-containing protein</fullName>
    </recommendedName>
</protein>
<accession>A0A0B7N3K0</accession>
<dbReference type="PANTHER" id="PTHR46564">
    <property type="entry name" value="TRANSPOSASE"/>
    <property type="match status" value="1"/>
</dbReference>
<dbReference type="AlphaFoldDB" id="A0A0B7N3K0"/>
<dbReference type="InterPro" id="IPR036397">
    <property type="entry name" value="RNaseH_sf"/>
</dbReference>
<feature type="compositionally biased region" description="Polar residues" evidence="1">
    <location>
        <begin position="137"/>
        <end position="152"/>
    </location>
</feature>
<organism evidence="3 4">
    <name type="scientific">Parasitella parasitica</name>
    <dbReference type="NCBI Taxonomy" id="35722"/>
    <lineage>
        <taxon>Eukaryota</taxon>
        <taxon>Fungi</taxon>
        <taxon>Fungi incertae sedis</taxon>
        <taxon>Mucoromycota</taxon>
        <taxon>Mucoromycotina</taxon>
        <taxon>Mucoromycetes</taxon>
        <taxon>Mucorales</taxon>
        <taxon>Mucorineae</taxon>
        <taxon>Mucoraceae</taxon>
        <taxon>Parasitella</taxon>
    </lineage>
</organism>
<dbReference type="InterPro" id="IPR038717">
    <property type="entry name" value="Tc1-like_DDE_dom"/>
</dbReference>
<dbReference type="PANTHER" id="PTHR46564:SF1">
    <property type="entry name" value="TRANSPOSASE"/>
    <property type="match status" value="1"/>
</dbReference>
<reference evidence="3 4" key="1">
    <citation type="submission" date="2014-09" db="EMBL/GenBank/DDBJ databases">
        <authorList>
            <person name="Ellenberger Sabrina"/>
        </authorList>
    </citation>
    <scope>NUCLEOTIDE SEQUENCE [LARGE SCALE GENOMIC DNA]</scope>
    <source>
        <strain evidence="3 4">CBS 412.66</strain>
    </source>
</reference>
<gene>
    <name evidence="3" type="primary">PARPA_05854.1 scaffold 20154</name>
</gene>
<dbReference type="Gene3D" id="3.30.420.10">
    <property type="entry name" value="Ribonuclease H-like superfamily/Ribonuclease H"/>
    <property type="match status" value="1"/>
</dbReference>
<dbReference type="Proteomes" id="UP000054107">
    <property type="component" value="Unassembled WGS sequence"/>
</dbReference>
<feature type="domain" description="Tc1-like transposase DDE" evidence="2">
    <location>
        <begin position="171"/>
        <end position="247"/>
    </location>
</feature>
<dbReference type="Pfam" id="PF13358">
    <property type="entry name" value="DDE_3"/>
    <property type="match status" value="1"/>
</dbReference>
<keyword evidence="4" id="KW-1185">Reference proteome</keyword>
<evidence type="ECO:0000313" key="4">
    <source>
        <dbReference type="Proteomes" id="UP000054107"/>
    </source>
</evidence>
<dbReference type="OrthoDB" id="4022870at2759"/>
<name>A0A0B7N3K0_9FUNG</name>
<evidence type="ECO:0000256" key="1">
    <source>
        <dbReference type="SAM" id="MobiDB-lite"/>
    </source>
</evidence>
<dbReference type="GO" id="GO:0003676">
    <property type="term" value="F:nucleic acid binding"/>
    <property type="evidence" value="ECO:0007669"/>
    <property type="project" value="InterPro"/>
</dbReference>